<feature type="domain" description="HTH myb-type" evidence="8">
    <location>
        <begin position="67"/>
        <end position="117"/>
    </location>
</feature>
<dbReference type="PROSITE" id="PS50090">
    <property type="entry name" value="MYB_LIKE"/>
    <property type="match status" value="2"/>
</dbReference>
<keyword evidence="5" id="KW-0804">Transcription</keyword>
<evidence type="ECO:0000313" key="9">
    <source>
        <dbReference type="EMBL" id="KEH44374.1"/>
    </source>
</evidence>
<evidence type="ECO:0000256" key="6">
    <source>
        <dbReference type="ARBA" id="ARBA00023242"/>
    </source>
</evidence>
<dbReference type="SMART" id="SM00717">
    <property type="entry name" value="SANT"/>
    <property type="match status" value="2"/>
</dbReference>
<dbReference type="FunFam" id="1.10.10.60:FF:000047">
    <property type="entry name" value="Myb transcription factor"/>
    <property type="match status" value="1"/>
</dbReference>
<dbReference type="EnsemblPlants" id="KEH44374">
    <property type="protein sequence ID" value="KEH44374"/>
    <property type="gene ID" value="MTR_1g112760"/>
</dbReference>
<reference evidence="10" key="5">
    <citation type="journal article" date="2018" name="Nat. Plants">
        <title>Whole-genome landscape of Medicago truncatula symbiotic genes.</title>
        <authorList>
            <person name="Pecrix Y."/>
            <person name="Gamas P."/>
            <person name="Carrere S."/>
        </authorList>
    </citation>
    <scope>NUCLEOTIDE SEQUENCE</scope>
    <source>
        <tissue evidence="10">Leaves</tissue>
    </source>
</reference>
<dbReference type="Pfam" id="PF00249">
    <property type="entry name" value="Myb_DNA-binding"/>
    <property type="match status" value="2"/>
</dbReference>
<evidence type="ECO:0000256" key="3">
    <source>
        <dbReference type="ARBA" id="ARBA00023015"/>
    </source>
</evidence>
<evidence type="ECO:0000313" key="12">
    <source>
        <dbReference type="Proteomes" id="UP000002051"/>
    </source>
</evidence>
<dbReference type="PROSITE" id="PS51294">
    <property type="entry name" value="HTH_MYB"/>
    <property type="match status" value="2"/>
</dbReference>
<dbReference type="Gramene" id="rna6734">
    <property type="protein sequence ID" value="RHN82561.1"/>
    <property type="gene ID" value="gene6734"/>
</dbReference>
<dbReference type="GO" id="GO:0000976">
    <property type="term" value="F:transcription cis-regulatory region binding"/>
    <property type="evidence" value="ECO:0000318"/>
    <property type="project" value="GO_Central"/>
</dbReference>
<evidence type="ECO:0000256" key="2">
    <source>
        <dbReference type="ARBA" id="ARBA00022737"/>
    </source>
</evidence>
<reference evidence="9 12" key="2">
    <citation type="journal article" date="2014" name="BMC Genomics">
        <title>An improved genome release (version Mt4.0) for the model legume Medicago truncatula.</title>
        <authorList>
            <person name="Tang H."/>
            <person name="Krishnakumar V."/>
            <person name="Bidwell S."/>
            <person name="Rosen B."/>
            <person name="Chan A."/>
            <person name="Zhou S."/>
            <person name="Gentzbittel L."/>
            <person name="Childs K.L."/>
            <person name="Yandell M."/>
            <person name="Gundlach H."/>
            <person name="Mayer K.F."/>
            <person name="Schwartz D.C."/>
            <person name="Town C.D."/>
        </authorList>
    </citation>
    <scope>GENOME REANNOTATION</scope>
    <source>
        <strain evidence="9">A17</strain>
        <strain evidence="11 12">cv. Jemalong A17</strain>
    </source>
</reference>
<organism evidence="9 12">
    <name type="scientific">Medicago truncatula</name>
    <name type="common">Barrel medic</name>
    <name type="synonym">Medicago tribuloides</name>
    <dbReference type="NCBI Taxonomy" id="3880"/>
    <lineage>
        <taxon>Eukaryota</taxon>
        <taxon>Viridiplantae</taxon>
        <taxon>Streptophyta</taxon>
        <taxon>Embryophyta</taxon>
        <taxon>Tracheophyta</taxon>
        <taxon>Spermatophyta</taxon>
        <taxon>Magnoliopsida</taxon>
        <taxon>eudicotyledons</taxon>
        <taxon>Gunneridae</taxon>
        <taxon>Pentapetalae</taxon>
        <taxon>rosids</taxon>
        <taxon>fabids</taxon>
        <taxon>Fabales</taxon>
        <taxon>Fabaceae</taxon>
        <taxon>Papilionoideae</taxon>
        <taxon>50 kb inversion clade</taxon>
        <taxon>NPAAA clade</taxon>
        <taxon>Hologalegina</taxon>
        <taxon>IRL clade</taxon>
        <taxon>Trifolieae</taxon>
        <taxon>Medicago</taxon>
    </lineage>
</organism>
<dbReference type="SUPFAM" id="SSF46689">
    <property type="entry name" value="Homeodomain-like"/>
    <property type="match status" value="1"/>
</dbReference>
<dbReference type="PANTHER" id="PTHR47997:SF34">
    <property type="entry name" value="TRANSCRIPTION FACTOR MYB86-LIKE"/>
    <property type="match status" value="1"/>
</dbReference>
<dbReference type="Proteomes" id="UP000265566">
    <property type="component" value="Chromosome 1"/>
</dbReference>
<dbReference type="InterPro" id="IPR001005">
    <property type="entry name" value="SANT/Myb"/>
</dbReference>
<evidence type="ECO:0000256" key="5">
    <source>
        <dbReference type="ARBA" id="ARBA00023163"/>
    </source>
</evidence>
<feature type="domain" description="HTH myb-type" evidence="8">
    <location>
        <begin position="10"/>
        <end position="66"/>
    </location>
</feature>
<dbReference type="Proteomes" id="UP000002051">
    <property type="component" value="Unassembled WGS sequence"/>
</dbReference>
<evidence type="ECO:0000256" key="4">
    <source>
        <dbReference type="ARBA" id="ARBA00023125"/>
    </source>
</evidence>
<dbReference type="InterPro" id="IPR017930">
    <property type="entry name" value="Myb_dom"/>
</dbReference>
<feature type="domain" description="Myb-like" evidence="7">
    <location>
        <begin position="10"/>
        <end position="62"/>
    </location>
</feature>
<gene>
    <name evidence="11" type="primary">25485627</name>
    <name evidence="9" type="ordered locus">MTR_1g112760</name>
    <name evidence="10" type="ORF">MtrunA17_Chr1g0211161</name>
</gene>
<accession>A0A072VQY3</accession>
<dbReference type="PANTHER" id="PTHR47997">
    <property type="entry name" value="MYB DOMAIN PROTEIN 55"/>
    <property type="match status" value="1"/>
</dbReference>
<feature type="domain" description="Myb-like" evidence="7">
    <location>
        <begin position="63"/>
        <end position="113"/>
    </location>
</feature>
<evidence type="ECO:0000259" key="8">
    <source>
        <dbReference type="PROSITE" id="PS51294"/>
    </source>
</evidence>
<reference evidence="11" key="3">
    <citation type="submission" date="2015-04" db="UniProtKB">
        <authorList>
            <consortium name="EnsemblPlants"/>
        </authorList>
    </citation>
    <scope>IDENTIFICATION</scope>
    <source>
        <strain evidence="11">cv. Jemalong A17</strain>
    </source>
</reference>
<dbReference type="Gene3D" id="1.10.10.60">
    <property type="entry name" value="Homeodomain-like"/>
    <property type="match status" value="2"/>
</dbReference>
<dbReference type="FunFam" id="1.10.10.60:FF:000268">
    <property type="entry name" value="Transcription factor MYB86"/>
    <property type="match status" value="1"/>
</dbReference>
<reference evidence="9 12" key="1">
    <citation type="journal article" date="2011" name="Nature">
        <title>The Medicago genome provides insight into the evolution of rhizobial symbioses.</title>
        <authorList>
            <person name="Young N.D."/>
            <person name="Debelle F."/>
            <person name="Oldroyd G.E."/>
            <person name="Geurts R."/>
            <person name="Cannon S.B."/>
            <person name="Udvardi M.K."/>
            <person name="Benedito V.A."/>
            <person name="Mayer K.F."/>
            <person name="Gouzy J."/>
            <person name="Schoof H."/>
            <person name="Van de Peer Y."/>
            <person name="Proost S."/>
            <person name="Cook D.R."/>
            <person name="Meyers B.C."/>
            <person name="Spannagl M."/>
            <person name="Cheung F."/>
            <person name="De Mita S."/>
            <person name="Krishnakumar V."/>
            <person name="Gundlach H."/>
            <person name="Zhou S."/>
            <person name="Mudge J."/>
            <person name="Bharti A.K."/>
            <person name="Murray J.D."/>
            <person name="Naoumkina M.A."/>
            <person name="Rosen B."/>
            <person name="Silverstein K.A."/>
            <person name="Tang H."/>
            <person name="Rombauts S."/>
            <person name="Zhao P.X."/>
            <person name="Zhou P."/>
            <person name="Barbe V."/>
            <person name="Bardou P."/>
            <person name="Bechner M."/>
            <person name="Bellec A."/>
            <person name="Berger A."/>
            <person name="Berges H."/>
            <person name="Bidwell S."/>
            <person name="Bisseling T."/>
            <person name="Choisne N."/>
            <person name="Couloux A."/>
            <person name="Denny R."/>
            <person name="Deshpande S."/>
            <person name="Dai X."/>
            <person name="Doyle J.J."/>
            <person name="Dudez A.M."/>
            <person name="Farmer A.D."/>
            <person name="Fouteau S."/>
            <person name="Franken C."/>
            <person name="Gibelin C."/>
            <person name="Gish J."/>
            <person name="Goldstein S."/>
            <person name="Gonzalez A.J."/>
            <person name="Green P.J."/>
            <person name="Hallab A."/>
            <person name="Hartog M."/>
            <person name="Hua A."/>
            <person name="Humphray S.J."/>
            <person name="Jeong D.H."/>
            <person name="Jing Y."/>
            <person name="Jocker A."/>
            <person name="Kenton S.M."/>
            <person name="Kim D.J."/>
            <person name="Klee K."/>
            <person name="Lai H."/>
            <person name="Lang C."/>
            <person name="Lin S."/>
            <person name="Macmil S.L."/>
            <person name="Magdelenat G."/>
            <person name="Matthews L."/>
            <person name="McCorrison J."/>
            <person name="Monaghan E.L."/>
            <person name="Mun J.H."/>
            <person name="Najar F.Z."/>
            <person name="Nicholson C."/>
            <person name="Noirot C."/>
            <person name="O'Bleness M."/>
            <person name="Paule C.R."/>
            <person name="Poulain J."/>
            <person name="Prion F."/>
            <person name="Qin B."/>
            <person name="Qu C."/>
            <person name="Retzel E.F."/>
            <person name="Riddle C."/>
            <person name="Sallet E."/>
            <person name="Samain S."/>
            <person name="Samson N."/>
            <person name="Sanders I."/>
            <person name="Saurat O."/>
            <person name="Scarpelli C."/>
            <person name="Schiex T."/>
            <person name="Segurens B."/>
            <person name="Severin A.J."/>
            <person name="Sherrier D.J."/>
            <person name="Shi R."/>
            <person name="Sims S."/>
            <person name="Singer S.R."/>
            <person name="Sinharoy S."/>
            <person name="Sterck L."/>
            <person name="Viollet A."/>
            <person name="Wang B.B."/>
            <person name="Wang K."/>
            <person name="Wang M."/>
            <person name="Wang X."/>
            <person name="Warfsmann J."/>
            <person name="Weissenbach J."/>
            <person name="White D.D."/>
            <person name="White J.D."/>
            <person name="Wiley G.B."/>
            <person name="Wincker P."/>
            <person name="Xing Y."/>
            <person name="Yang L."/>
            <person name="Yao Z."/>
            <person name="Ying F."/>
            <person name="Zhai J."/>
            <person name="Zhou L."/>
            <person name="Zuber A."/>
            <person name="Denarie J."/>
            <person name="Dixon R.A."/>
            <person name="May G.D."/>
            <person name="Schwartz D.C."/>
            <person name="Rogers J."/>
            <person name="Quetier F."/>
            <person name="Town C.D."/>
            <person name="Roe B.A."/>
        </authorList>
    </citation>
    <scope>NUCLEOTIDE SEQUENCE [LARGE SCALE GENOMIC DNA]</scope>
    <source>
        <strain evidence="9">A17</strain>
        <strain evidence="11 12">cv. Jemalong A17</strain>
    </source>
</reference>
<dbReference type="CDD" id="cd00167">
    <property type="entry name" value="SANT"/>
    <property type="match status" value="2"/>
</dbReference>
<sequence length="230" mass="26476">MSRRHSCSLKQKLRKGLWSPEEDDKLFNYITMFGVGCWSSVPKLAGLQRCGKSCRLRWINYLRPDLKRGMFSKQEEDLIINLHEALGNRWAQIASQLPGRTDNEIKNFWNSSLKKKLMKQGIDPATHKPLINNESLLVKEEKEKPSMIMPLSQPQPQRTLMLESSHEYSEALLMNKPTFDLDPLQLQFELNQFGTNSSYFFSSDNISNNSFSNMINENTAGGLISWEGEN</sequence>
<keyword evidence="6" id="KW-0539">Nucleus</keyword>
<evidence type="ECO:0000313" key="10">
    <source>
        <dbReference type="EMBL" id="RHN82561.1"/>
    </source>
</evidence>
<evidence type="ECO:0000313" key="11">
    <source>
        <dbReference type="EnsemblPlants" id="KEH44374"/>
    </source>
</evidence>
<dbReference type="AlphaFoldDB" id="A0A072VQY3"/>
<dbReference type="EMBL" id="PSQE01000001">
    <property type="protein sequence ID" value="RHN82561.1"/>
    <property type="molecule type" value="Genomic_DNA"/>
</dbReference>
<evidence type="ECO:0000259" key="7">
    <source>
        <dbReference type="PROSITE" id="PS50090"/>
    </source>
</evidence>
<keyword evidence="3" id="KW-0805">Transcription regulation</keyword>
<keyword evidence="2" id="KW-0677">Repeat</keyword>
<dbReference type="KEGG" id="mtr:25485627"/>
<dbReference type="HOGENOM" id="CLU_028567_23_3_1"/>
<evidence type="ECO:0000256" key="1">
    <source>
        <dbReference type="ARBA" id="ARBA00004123"/>
    </source>
</evidence>
<reference evidence="13" key="4">
    <citation type="journal article" date="2018" name="Nat. Plants">
        <title>Whole-genome landscape of Medicago truncatula symbiotic genes.</title>
        <authorList>
            <person name="Pecrix Y."/>
            <person name="Staton S.E."/>
            <person name="Sallet E."/>
            <person name="Lelandais-Briere C."/>
            <person name="Moreau S."/>
            <person name="Carrere S."/>
            <person name="Blein T."/>
            <person name="Jardinaud M.F."/>
            <person name="Latrasse D."/>
            <person name="Zouine M."/>
            <person name="Zahm M."/>
            <person name="Kreplak J."/>
            <person name="Mayjonade B."/>
            <person name="Satge C."/>
            <person name="Perez M."/>
            <person name="Cauet S."/>
            <person name="Marande W."/>
            <person name="Chantry-Darmon C."/>
            <person name="Lopez-Roques C."/>
            <person name="Bouchez O."/>
            <person name="Berard A."/>
            <person name="Debelle F."/>
            <person name="Munos S."/>
            <person name="Bendahmane A."/>
            <person name="Berges H."/>
            <person name="Niebel A."/>
            <person name="Buitink J."/>
            <person name="Frugier F."/>
            <person name="Benhamed M."/>
            <person name="Crespi M."/>
            <person name="Gouzy J."/>
            <person name="Gamas P."/>
        </authorList>
    </citation>
    <scope>NUCLEOTIDE SEQUENCE [LARGE SCALE GENOMIC DNA]</scope>
    <source>
        <strain evidence="13">cv. Jemalong A17</strain>
    </source>
</reference>
<proteinExistence type="predicted"/>
<keyword evidence="12" id="KW-1185">Reference proteome</keyword>
<protein>
    <submittedName>
        <fullName evidence="9">Myb transcription factor</fullName>
    </submittedName>
    <submittedName>
        <fullName evidence="10">Putative transcription factor MYB-HB-like family</fullName>
    </submittedName>
</protein>
<keyword evidence="4" id="KW-0238">DNA-binding</keyword>
<name>A0A072VQY3_MEDTR</name>
<evidence type="ECO:0000313" key="13">
    <source>
        <dbReference type="Proteomes" id="UP000265566"/>
    </source>
</evidence>
<dbReference type="InterPro" id="IPR051953">
    <property type="entry name" value="Plant_SW-associated_TFs"/>
</dbReference>
<dbReference type="GO" id="GO:0005634">
    <property type="term" value="C:nucleus"/>
    <property type="evidence" value="ECO:0000318"/>
    <property type="project" value="GO_Central"/>
</dbReference>
<dbReference type="GO" id="GO:0006355">
    <property type="term" value="P:regulation of DNA-templated transcription"/>
    <property type="evidence" value="ECO:0000318"/>
    <property type="project" value="GO_Central"/>
</dbReference>
<comment type="subcellular location">
    <subcellularLocation>
        <location evidence="1">Nucleus</location>
    </subcellularLocation>
</comment>
<dbReference type="InterPro" id="IPR009057">
    <property type="entry name" value="Homeodomain-like_sf"/>
</dbReference>
<dbReference type="EMBL" id="CM001217">
    <property type="protein sequence ID" value="KEH44374.1"/>
    <property type="molecule type" value="Genomic_DNA"/>
</dbReference>
<dbReference type="OrthoDB" id="2143914at2759"/>